<dbReference type="RefSeq" id="WP_143227211.1">
    <property type="nucleotide sequence ID" value="NZ_FZNP01000009.1"/>
</dbReference>
<feature type="compositionally biased region" description="Low complexity" evidence="1">
    <location>
        <begin position="96"/>
        <end position="109"/>
    </location>
</feature>
<accession>A0A239AQZ7</accession>
<evidence type="ECO:0000313" key="2">
    <source>
        <dbReference type="EMBL" id="SNR98057.1"/>
    </source>
</evidence>
<feature type="region of interest" description="Disordered" evidence="1">
    <location>
        <begin position="490"/>
        <end position="510"/>
    </location>
</feature>
<organism evidence="2 3">
    <name type="scientific">Actinomadura mexicana</name>
    <dbReference type="NCBI Taxonomy" id="134959"/>
    <lineage>
        <taxon>Bacteria</taxon>
        <taxon>Bacillati</taxon>
        <taxon>Actinomycetota</taxon>
        <taxon>Actinomycetes</taxon>
        <taxon>Streptosporangiales</taxon>
        <taxon>Thermomonosporaceae</taxon>
        <taxon>Actinomadura</taxon>
    </lineage>
</organism>
<dbReference type="OrthoDB" id="3763497at2"/>
<feature type="compositionally biased region" description="Low complexity" evidence="1">
    <location>
        <begin position="362"/>
        <end position="376"/>
    </location>
</feature>
<feature type="region of interest" description="Disordered" evidence="1">
    <location>
        <begin position="51"/>
        <end position="269"/>
    </location>
</feature>
<dbReference type="EMBL" id="FZNP01000009">
    <property type="protein sequence ID" value="SNR98057.1"/>
    <property type="molecule type" value="Genomic_DNA"/>
</dbReference>
<gene>
    <name evidence="2" type="ORF">SAMN06265355_109151</name>
</gene>
<keyword evidence="3" id="KW-1185">Reference proteome</keyword>
<feature type="region of interest" description="Disordered" evidence="1">
    <location>
        <begin position="302"/>
        <end position="335"/>
    </location>
</feature>
<feature type="compositionally biased region" description="Gly residues" evidence="1">
    <location>
        <begin position="259"/>
        <end position="269"/>
    </location>
</feature>
<protein>
    <submittedName>
        <fullName evidence="2">Uncharacterized protein</fullName>
    </submittedName>
</protein>
<feature type="compositionally biased region" description="Low complexity" evidence="1">
    <location>
        <begin position="222"/>
        <end position="234"/>
    </location>
</feature>
<feature type="compositionally biased region" description="Low complexity" evidence="1">
    <location>
        <begin position="248"/>
        <end position="258"/>
    </location>
</feature>
<dbReference type="Proteomes" id="UP000198420">
    <property type="component" value="Unassembled WGS sequence"/>
</dbReference>
<feature type="region of interest" description="Disordered" evidence="1">
    <location>
        <begin position="362"/>
        <end position="387"/>
    </location>
</feature>
<name>A0A239AQZ7_9ACTN</name>
<feature type="compositionally biased region" description="Low complexity" evidence="1">
    <location>
        <begin position="302"/>
        <end position="311"/>
    </location>
</feature>
<sequence length="537" mass="54833">MQCPTCGNDTPGTLGKCSHCEAPIDVYSVAPAVPLASPVAEAAPVGMAGGADPLVDRTMTAPPSWAAGPQGAPEPPAQPPLRLSAEPPIRLPAEPPATASAPTPAVASPLPVPDPDDTAAWTFDPNADDDSGAFTTPPSAPSWAGGQQAPHAAEKPAPTSASNPYGLQDQAPRTESIVPDSWFAQPRKPEAPDADATQAWGRQPPGGPQFPALPDAEATQIAPGAGTGLALPGAEGFGGDLDQTRLDPGSPMGAPAPMGGMGPMGGGMGNMGPMQTMQYGPMQQGPMQQGPMGPGMQPMGAMGPGDPAYGGYPPGQFPPGGPGHPGGPGQSKSGTSKPLIAAVAALVTVAVGAVAFVAWPSGDDPSPGTDPSPAASQKQVAQKNAIPPETKQQAAALNAILNDSVGTRRILAGALGRAGKCKTLPQAIQGFQTVAQRRTNQMRRTQGLKVDKLANGERLRVSLNQALGASLQVDQVLLRWAQANQRHCKGKPRPAAAQVPGRADAERRATATKKQFVVLWNPVAKKTDQPQRSWKRV</sequence>
<dbReference type="AlphaFoldDB" id="A0A239AQZ7"/>
<evidence type="ECO:0000313" key="3">
    <source>
        <dbReference type="Proteomes" id="UP000198420"/>
    </source>
</evidence>
<reference evidence="3" key="1">
    <citation type="submission" date="2017-06" db="EMBL/GenBank/DDBJ databases">
        <authorList>
            <person name="Varghese N."/>
            <person name="Submissions S."/>
        </authorList>
    </citation>
    <scope>NUCLEOTIDE SEQUENCE [LARGE SCALE GENOMIC DNA]</scope>
    <source>
        <strain evidence="3">DSM 44485</strain>
    </source>
</reference>
<evidence type="ECO:0000256" key="1">
    <source>
        <dbReference type="SAM" id="MobiDB-lite"/>
    </source>
</evidence>
<proteinExistence type="predicted"/>